<keyword evidence="5 6" id="KW-0472">Membrane</keyword>
<keyword evidence="2" id="KW-1003">Cell membrane</keyword>
<evidence type="ECO:0000256" key="2">
    <source>
        <dbReference type="ARBA" id="ARBA00022475"/>
    </source>
</evidence>
<dbReference type="EMBL" id="WHNW01000002">
    <property type="protein sequence ID" value="MPV85709.1"/>
    <property type="molecule type" value="Genomic_DNA"/>
</dbReference>
<protein>
    <submittedName>
        <fullName evidence="8">Cardiolipin synthase</fullName>
    </submittedName>
</protein>
<dbReference type="InParanoid" id="A0A6N7EWA9"/>
<dbReference type="SUPFAM" id="SSF56024">
    <property type="entry name" value="Phospholipase D/nuclease"/>
    <property type="match status" value="2"/>
</dbReference>
<gene>
    <name evidence="8" type="ORF">GCU85_03015</name>
</gene>
<feature type="transmembrane region" description="Helical" evidence="6">
    <location>
        <begin position="12"/>
        <end position="32"/>
    </location>
</feature>
<keyword evidence="3 6" id="KW-0812">Transmembrane</keyword>
<dbReference type="AlphaFoldDB" id="A0A6N7EWA9"/>
<accession>A0A6N7EWA9</accession>
<dbReference type="Gene3D" id="3.30.870.10">
    <property type="entry name" value="Endonuclease Chain A"/>
    <property type="match status" value="2"/>
</dbReference>
<sequence>MASINSELLFELLIIGHFALNVFFGVRVIYSRRSTESAMAWLVVLFALPYIGTVSYLLFGEPRLGKKRMKRMEDIMDFYYQFCQRAFPSTDRQRIKSRINEPFWRLSQISAGKTFLPIGDNNRVTLLQDTDTIIAHMIDDIHRAQHTCLLMFYIVSAEGRVDDVLNALIAAAKRGVACKLLVDALGGRAFFKSDWPKRLTAAGVNVQQSLSIGWLSILFVRSDLRNHRKLVIVDYRVAYTGSYNLVDPAYFGKNAGVGQWKDAMMRCEGPSVRALTAVFYSDWAVENDQQLAETIDYVQPYFSHNIDLSEYNKPASRLATSQPRAGEAFTGEAFTGEALTGEALTGEALTGEALTGEALIQVIPSAPDKSFYVLYNTLLSAMYLAQKRIVITTPYFVPDEALLAALCNAARRGVDVVIILPEKNNSWWVSQASKAYYHILLTEGVYLAKYRLGFLHAKTVVIDSDYALFGTVNMDMRSFYLNMEIALAIYDKATVNQISDMQQSYLQHCESVNLKKWQKRPLLQRFVERCVRLASPFL</sequence>
<dbReference type="InterPro" id="IPR001736">
    <property type="entry name" value="PLipase_D/transphosphatidylase"/>
</dbReference>
<reference evidence="8 9" key="1">
    <citation type="submission" date="2019-10" db="EMBL/GenBank/DDBJ databases">
        <title>Cardiobacteriales fam. a chemoheterotrophic member of the order Cardiobacteriales, and proposal of Cardiobacteriales fam. nov.</title>
        <authorList>
            <person name="Wang C."/>
        </authorList>
    </citation>
    <scope>NUCLEOTIDE SEQUENCE [LARGE SCALE GENOMIC DNA]</scope>
    <source>
        <strain evidence="8 9">ML27</strain>
    </source>
</reference>
<proteinExistence type="predicted"/>
<name>A0A6N7EWA9_9GAMM</name>
<dbReference type="Proteomes" id="UP000471298">
    <property type="component" value="Unassembled WGS sequence"/>
</dbReference>
<feature type="domain" description="PLD phosphodiesterase" evidence="7">
    <location>
        <begin position="451"/>
        <end position="478"/>
    </location>
</feature>
<comment type="subcellular location">
    <subcellularLocation>
        <location evidence="1">Cell membrane</location>
        <topology evidence="1">Multi-pass membrane protein</topology>
    </subcellularLocation>
</comment>
<organism evidence="8 9">
    <name type="scientific">Ostreibacterium oceani</name>
    <dbReference type="NCBI Taxonomy" id="2654998"/>
    <lineage>
        <taxon>Bacteria</taxon>
        <taxon>Pseudomonadati</taxon>
        <taxon>Pseudomonadota</taxon>
        <taxon>Gammaproteobacteria</taxon>
        <taxon>Cardiobacteriales</taxon>
        <taxon>Ostreibacteriaceae</taxon>
        <taxon>Ostreibacterium</taxon>
    </lineage>
</organism>
<dbReference type="InterPro" id="IPR027379">
    <property type="entry name" value="CLS_N"/>
</dbReference>
<evidence type="ECO:0000313" key="9">
    <source>
        <dbReference type="Proteomes" id="UP000471298"/>
    </source>
</evidence>
<dbReference type="GO" id="GO:0005886">
    <property type="term" value="C:plasma membrane"/>
    <property type="evidence" value="ECO:0007669"/>
    <property type="project" value="UniProtKB-SubCell"/>
</dbReference>
<dbReference type="RefSeq" id="WP_152809203.1">
    <property type="nucleotide sequence ID" value="NZ_WHNW01000002.1"/>
</dbReference>
<dbReference type="PANTHER" id="PTHR21248">
    <property type="entry name" value="CARDIOLIPIN SYNTHASE"/>
    <property type="match status" value="1"/>
</dbReference>
<feature type="domain" description="PLD phosphodiesterase" evidence="7">
    <location>
        <begin position="222"/>
        <end position="249"/>
    </location>
</feature>
<dbReference type="PANTHER" id="PTHR21248:SF22">
    <property type="entry name" value="PHOSPHOLIPASE D"/>
    <property type="match status" value="1"/>
</dbReference>
<keyword evidence="4 6" id="KW-1133">Transmembrane helix</keyword>
<evidence type="ECO:0000313" key="8">
    <source>
        <dbReference type="EMBL" id="MPV85709.1"/>
    </source>
</evidence>
<evidence type="ECO:0000259" key="7">
    <source>
        <dbReference type="PROSITE" id="PS50035"/>
    </source>
</evidence>
<evidence type="ECO:0000256" key="6">
    <source>
        <dbReference type="SAM" id="Phobius"/>
    </source>
</evidence>
<keyword evidence="9" id="KW-1185">Reference proteome</keyword>
<evidence type="ECO:0000256" key="1">
    <source>
        <dbReference type="ARBA" id="ARBA00004651"/>
    </source>
</evidence>
<feature type="transmembrane region" description="Helical" evidence="6">
    <location>
        <begin position="38"/>
        <end position="59"/>
    </location>
</feature>
<dbReference type="GO" id="GO:0008808">
    <property type="term" value="F:cardiolipin synthase activity"/>
    <property type="evidence" value="ECO:0007669"/>
    <property type="project" value="TreeGrafter"/>
</dbReference>
<dbReference type="SMART" id="SM00155">
    <property type="entry name" value="PLDc"/>
    <property type="match status" value="2"/>
</dbReference>
<comment type="caution">
    <text evidence="8">The sequence shown here is derived from an EMBL/GenBank/DDBJ whole genome shotgun (WGS) entry which is preliminary data.</text>
</comment>
<dbReference type="GO" id="GO:0032049">
    <property type="term" value="P:cardiolipin biosynthetic process"/>
    <property type="evidence" value="ECO:0007669"/>
    <property type="project" value="UniProtKB-ARBA"/>
</dbReference>
<dbReference type="InterPro" id="IPR025202">
    <property type="entry name" value="PLD-like_dom"/>
</dbReference>
<dbReference type="Pfam" id="PF13091">
    <property type="entry name" value="PLDc_2"/>
    <property type="match status" value="2"/>
</dbReference>
<dbReference type="FunCoup" id="A0A6N7EWA9">
    <property type="interactions" value="82"/>
</dbReference>
<evidence type="ECO:0000256" key="3">
    <source>
        <dbReference type="ARBA" id="ARBA00022692"/>
    </source>
</evidence>
<dbReference type="PROSITE" id="PS50035">
    <property type="entry name" value="PLD"/>
    <property type="match status" value="2"/>
</dbReference>
<evidence type="ECO:0000256" key="5">
    <source>
        <dbReference type="ARBA" id="ARBA00023136"/>
    </source>
</evidence>
<dbReference type="Pfam" id="PF13396">
    <property type="entry name" value="PLDc_N"/>
    <property type="match status" value="1"/>
</dbReference>
<evidence type="ECO:0000256" key="4">
    <source>
        <dbReference type="ARBA" id="ARBA00022989"/>
    </source>
</evidence>